<organism evidence="2 3">
    <name type="scientific">Desulfofundulus thermobenzoicus</name>
    <dbReference type="NCBI Taxonomy" id="29376"/>
    <lineage>
        <taxon>Bacteria</taxon>
        <taxon>Bacillati</taxon>
        <taxon>Bacillota</taxon>
        <taxon>Clostridia</taxon>
        <taxon>Eubacteriales</taxon>
        <taxon>Peptococcaceae</taxon>
        <taxon>Desulfofundulus</taxon>
    </lineage>
</organism>
<feature type="non-terminal residue" evidence="2">
    <location>
        <position position="213"/>
    </location>
</feature>
<sequence>ELFADSEEDLIRFFGQIKTQVIRQLNIEFPLVEKKRSDLILECRTEKGPAAVHMEFQSTNDNDIPYRMLRYAADIKQKYNLPVYQILIYFGDREMNMADGLSFHFNAQNYLDYRFRTVDLGGITAEEIKKTGNYTLYALLPLTDREKRKQKGESFLRECAEEIARTPLSFEEKQKALLRAEIFAGLLYEEQVIEMIFREVENMLDLEQSAGYR</sequence>
<dbReference type="AlphaFoldDB" id="A0A6N7IVA3"/>
<feature type="domain" description="Transposase (putative) YhgA-like" evidence="1">
    <location>
        <begin position="34"/>
        <end position="164"/>
    </location>
</feature>
<accession>A0A6N7IVA3</accession>
<gene>
    <name evidence="2" type="ORF">GFC01_17660</name>
</gene>
<comment type="caution">
    <text evidence="2">The sequence shown here is derived from an EMBL/GenBank/DDBJ whole genome shotgun (WGS) entry which is preliminary data.</text>
</comment>
<dbReference type="PANTHER" id="PTHR34613">
    <property type="entry name" value="SLL0800 PROTEIN"/>
    <property type="match status" value="1"/>
</dbReference>
<keyword evidence="3" id="KW-1185">Reference proteome</keyword>
<dbReference type="RefSeq" id="WP_152948486.1">
    <property type="nucleotide sequence ID" value="NZ_WHYR01000130.1"/>
</dbReference>
<protein>
    <recommendedName>
        <fullName evidence="1">Transposase (putative) YhgA-like domain-containing protein</fullName>
    </recommendedName>
</protein>
<proteinExistence type="predicted"/>
<evidence type="ECO:0000313" key="2">
    <source>
        <dbReference type="EMBL" id="MQL54046.1"/>
    </source>
</evidence>
<evidence type="ECO:0000313" key="3">
    <source>
        <dbReference type="Proteomes" id="UP000441717"/>
    </source>
</evidence>
<name>A0A6N7IVA3_9FIRM</name>
<dbReference type="OrthoDB" id="1730086at2"/>
<dbReference type="EMBL" id="WHYR01000130">
    <property type="protein sequence ID" value="MQL54046.1"/>
    <property type="molecule type" value="Genomic_DNA"/>
</dbReference>
<dbReference type="PANTHER" id="PTHR34613:SF1">
    <property type="entry name" value="SLL6017 PROTEIN"/>
    <property type="match status" value="1"/>
</dbReference>
<evidence type="ECO:0000259" key="1">
    <source>
        <dbReference type="Pfam" id="PF04754"/>
    </source>
</evidence>
<dbReference type="InterPro" id="IPR006842">
    <property type="entry name" value="Transposase_31"/>
</dbReference>
<feature type="non-terminal residue" evidence="2">
    <location>
        <position position="1"/>
    </location>
</feature>
<dbReference type="Pfam" id="PF04754">
    <property type="entry name" value="Transposase_31"/>
    <property type="match status" value="1"/>
</dbReference>
<reference evidence="2 3" key="1">
    <citation type="submission" date="2019-10" db="EMBL/GenBank/DDBJ databases">
        <title>Comparative genomics of sulfur disproportionating microorganisms.</title>
        <authorList>
            <person name="Ward L.M."/>
            <person name="Bertran E."/>
            <person name="Johnston D."/>
        </authorList>
    </citation>
    <scope>NUCLEOTIDE SEQUENCE [LARGE SCALE GENOMIC DNA]</scope>
    <source>
        <strain evidence="2 3">DSM 14055</strain>
    </source>
</reference>
<dbReference type="Proteomes" id="UP000441717">
    <property type="component" value="Unassembled WGS sequence"/>
</dbReference>